<accession>A0A8J6TGU8</accession>
<gene>
    <name evidence="1" type="ORF">H8E23_06935</name>
</gene>
<reference evidence="1 2" key="1">
    <citation type="submission" date="2020-08" db="EMBL/GenBank/DDBJ databases">
        <title>Bridging the membrane lipid divide: bacteria of the FCB group superphylum have the potential to synthesize archaeal ether lipids.</title>
        <authorList>
            <person name="Villanueva L."/>
            <person name="Von Meijenfeldt F.A.B."/>
            <person name="Westbye A.B."/>
            <person name="Yadav S."/>
            <person name="Hopmans E.C."/>
            <person name="Dutilh B.E."/>
            <person name="Sinninghe Damste J.S."/>
        </authorList>
    </citation>
    <scope>NUCLEOTIDE SEQUENCE [LARGE SCALE GENOMIC DNA]</scope>
    <source>
        <strain evidence="1">NIOZ-UU30</strain>
    </source>
</reference>
<organism evidence="1 2">
    <name type="scientific">Candidatus Desulfatibia profunda</name>
    <dbReference type="NCBI Taxonomy" id="2841695"/>
    <lineage>
        <taxon>Bacteria</taxon>
        <taxon>Pseudomonadati</taxon>
        <taxon>Thermodesulfobacteriota</taxon>
        <taxon>Desulfobacteria</taxon>
        <taxon>Desulfobacterales</taxon>
        <taxon>Desulfobacterales incertae sedis</taxon>
        <taxon>Candidatus Desulfatibia</taxon>
    </lineage>
</organism>
<name>A0A8J6TGU8_9BACT</name>
<sequence>MDTLNLLKSLTCWVDRLSTKSSLFETLWASLSASDFALRVTPDKTTQQVGLAEFTESAAL</sequence>
<dbReference type="EMBL" id="JACNJH010000121">
    <property type="protein sequence ID" value="MBC8361115.1"/>
    <property type="molecule type" value="Genomic_DNA"/>
</dbReference>
<evidence type="ECO:0000313" key="1">
    <source>
        <dbReference type="EMBL" id="MBC8361115.1"/>
    </source>
</evidence>
<dbReference type="AlphaFoldDB" id="A0A8J6TGU8"/>
<comment type="caution">
    <text evidence="1">The sequence shown here is derived from an EMBL/GenBank/DDBJ whole genome shotgun (WGS) entry which is preliminary data.</text>
</comment>
<proteinExistence type="predicted"/>
<protein>
    <submittedName>
        <fullName evidence="1">Uncharacterized protein</fullName>
    </submittedName>
</protein>
<dbReference type="Proteomes" id="UP000603434">
    <property type="component" value="Unassembled WGS sequence"/>
</dbReference>
<evidence type="ECO:0000313" key="2">
    <source>
        <dbReference type="Proteomes" id="UP000603434"/>
    </source>
</evidence>